<feature type="compositionally biased region" description="Acidic residues" evidence="1">
    <location>
        <begin position="150"/>
        <end position="160"/>
    </location>
</feature>
<dbReference type="AlphaFoldDB" id="L9U6C8"/>
<name>L9U6C8_9GAMM</name>
<sequence>MEVGIMDKQHDHIESKQISNRPRWLTLCMMATAASVIVLAGCGDNEETAPPAEEPSPLEQDATTQPEPGMSEESAMEQDPGLSEEPAAENSMTQSEETMSEDPMPEESMPEESMPEESMPDDTMDEPAEGTMNPDDEPGFGEGTEPMPGAEEEDENSTSN</sequence>
<dbReference type="Proteomes" id="UP000011651">
    <property type="component" value="Unassembled WGS sequence"/>
</dbReference>
<evidence type="ECO:0000313" key="3">
    <source>
        <dbReference type="Proteomes" id="UP000011651"/>
    </source>
</evidence>
<proteinExistence type="predicted"/>
<feature type="compositionally biased region" description="Low complexity" evidence="1">
    <location>
        <begin position="48"/>
        <end position="59"/>
    </location>
</feature>
<feature type="compositionally biased region" description="Acidic residues" evidence="1">
    <location>
        <begin position="98"/>
        <end position="139"/>
    </location>
</feature>
<evidence type="ECO:0000256" key="1">
    <source>
        <dbReference type="SAM" id="MobiDB-lite"/>
    </source>
</evidence>
<evidence type="ECO:0000313" key="2">
    <source>
        <dbReference type="EMBL" id="ELY20450.1"/>
    </source>
</evidence>
<reference evidence="2 3" key="1">
    <citation type="journal article" date="2013" name="Genome Announc.">
        <title>Draft Genome of the Marine Gammaproteobacterium Halomonas titanicae.</title>
        <authorList>
            <person name="Sanchez-Porro C."/>
            <person name="de la Haba R.R."/>
            <person name="Cruz-Hernandez N."/>
            <person name="Gonzalez J.M."/>
            <person name="Reyes-Guirao C."/>
            <person name="Navarro-Sampedro L."/>
            <person name="Carballo M."/>
            <person name="Ventosa A."/>
        </authorList>
    </citation>
    <scope>NUCLEOTIDE SEQUENCE [LARGE SCALE GENOMIC DNA]</scope>
    <source>
        <strain evidence="2 3">BH1</strain>
    </source>
</reference>
<dbReference type="EMBL" id="AOPO01000018">
    <property type="protein sequence ID" value="ELY20450.1"/>
    <property type="molecule type" value="Genomic_DNA"/>
</dbReference>
<comment type="caution">
    <text evidence="2">The sequence shown here is derived from an EMBL/GenBank/DDBJ whole genome shotgun (WGS) entry which is preliminary data.</text>
</comment>
<accession>L9U6C8</accession>
<gene>
    <name evidence="2" type="ORF">HALTITAN_2900</name>
</gene>
<dbReference type="PATRIC" id="fig|1204738.3.peg.4360"/>
<protein>
    <submittedName>
        <fullName evidence="2">Uncharacterized protein</fullName>
    </submittedName>
</protein>
<feature type="region of interest" description="Disordered" evidence="1">
    <location>
        <begin position="44"/>
        <end position="160"/>
    </location>
</feature>
<organism evidence="2 3">
    <name type="scientific">Vreelandella titanicae BH1</name>
    <dbReference type="NCBI Taxonomy" id="1204738"/>
    <lineage>
        <taxon>Bacteria</taxon>
        <taxon>Pseudomonadati</taxon>
        <taxon>Pseudomonadota</taxon>
        <taxon>Gammaproteobacteria</taxon>
        <taxon>Oceanospirillales</taxon>
        <taxon>Halomonadaceae</taxon>
        <taxon>Vreelandella</taxon>
    </lineage>
</organism>